<dbReference type="EMBL" id="JAHLQN010000001">
    <property type="protein sequence ID" value="MBU5627091.1"/>
    <property type="molecule type" value="Genomic_DNA"/>
</dbReference>
<proteinExistence type="inferred from homology"/>
<comment type="pathway">
    <text evidence="7">Isoprenoid biosynthesis; isopentenyl diphosphate biosynthesis via DXP pathway; isopentenyl diphosphate from 1-deoxy-D-xylulose 5-phosphate: step 3/6.</text>
</comment>
<comment type="catalytic activity">
    <reaction evidence="7">
        <text>4-CDP-2-C-methyl-D-erythritol + ATP = 4-CDP-2-C-methyl-D-erythritol 2-phosphate + ADP + H(+)</text>
        <dbReference type="Rhea" id="RHEA:18437"/>
        <dbReference type="ChEBI" id="CHEBI:15378"/>
        <dbReference type="ChEBI" id="CHEBI:30616"/>
        <dbReference type="ChEBI" id="CHEBI:57823"/>
        <dbReference type="ChEBI" id="CHEBI:57919"/>
        <dbReference type="ChEBI" id="CHEBI:456216"/>
        <dbReference type="EC" id="2.7.1.148"/>
    </reaction>
</comment>
<dbReference type="InterPro" id="IPR004424">
    <property type="entry name" value="IspE"/>
</dbReference>
<sequence>MRTMTYSAPAKINLSLDILRKRKDGYHDMRMVMQTITLHDTLILHPHCGGGRITLSCGGALVPCGEENLAWRAARLFFEETDTPCDGLEMELQKRIPVSAGMAGGSADAAVVLKALRGLYRPGLPREELERIALKVGSDVPFCVRGGTVLAEGRGEQMTSLARMPRCPVVLCKPEFGISTPELFGRVTLSKLKAHPDTRGLVKAIALGDLRMAAGKLGNVFEEVLPQEYGEVFEIRDRFLGAGALNAGMTGSGPTVFALFDDETRAKGAYEALAKDYPETYLEKIL</sequence>
<feature type="active site" evidence="7">
    <location>
        <position position="11"/>
    </location>
</feature>
<comment type="function">
    <text evidence="7">Catalyzes the phosphorylation of the position 2 hydroxy group of 4-diphosphocytidyl-2C-methyl-D-erythritol.</text>
</comment>
<organism evidence="10 11">
    <name type="scientific">Dysosmobacter acutus</name>
    <dbReference type="NCBI Taxonomy" id="2841504"/>
    <lineage>
        <taxon>Bacteria</taxon>
        <taxon>Bacillati</taxon>
        <taxon>Bacillota</taxon>
        <taxon>Clostridia</taxon>
        <taxon>Eubacteriales</taxon>
        <taxon>Oscillospiraceae</taxon>
        <taxon>Dysosmobacter</taxon>
    </lineage>
</organism>
<protein>
    <recommendedName>
        <fullName evidence="3 7">4-diphosphocytidyl-2-C-methyl-D-erythritol kinase</fullName>
        <shortName evidence="7">CMK</shortName>
        <ecNumber evidence="2 7">2.7.1.148</ecNumber>
    </recommendedName>
    <alternativeName>
        <fullName evidence="6 7">4-(cytidine-5'-diphospho)-2-C-methyl-D-erythritol kinase</fullName>
    </alternativeName>
</protein>
<comment type="caution">
    <text evidence="10">The sequence shown here is derived from an EMBL/GenBank/DDBJ whole genome shotgun (WGS) entry which is preliminary data.</text>
</comment>
<keyword evidence="7" id="KW-0067">ATP-binding</keyword>
<evidence type="ECO:0000256" key="1">
    <source>
        <dbReference type="ARBA" id="ARBA00009684"/>
    </source>
</evidence>
<evidence type="ECO:0000256" key="4">
    <source>
        <dbReference type="ARBA" id="ARBA00022679"/>
    </source>
</evidence>
<keyword evidence="7" id="KW-0414">Isoprene biosynthesis</keyword>
<keyword evidence="7 10" id="KW-0418">Kinase</keyword>
<evidence type="ECO:0000256" key="3">
    <source>
        <dbReference type="ARBA" id="ARBA00017473"/>
    </source>
</evidence>
<keyword evidence="11" id="KW-1185">Reference proteome</keyword>
<evidence type="ECO:0000256" key="5">
    <source>
        <dbReference type="ARBA" id="ARBA00022741"/>
    </source>
</evidence>
<gene>
    <name evidence="7" type="primary">ispE</name>
    <name evidence="10" type="ORF">KQI82_09250</name>
</gene>
<evidence type="ECO:0000313" key="10">
    <source>
        <dbReference type="EMBL" id="MBU5627091.1"/>
    </source>
</evidence>
<dbReference type="HAMAP" id="MF_00061">
    <property type="entry name" value="IspE"/>
    <property type="match status" value="1"/>
</dbReference>
<feature type="domain" description="GHMP kinase N-terminal" evidence="8">
    <location>
        <begin position="68"/>
        <end position="147"/>
    </location>
</feature>
<evidence type="ECO:0000259" key="9">
    <source>
        <dbReference type="Pfam" id="PF08544"/>
    </source>
</evidence>
<dbReference type="InterPro" id="IPR013750">
    <property type="entry name" value="GHMP_kinase_C_dom"/>
</dbReference>
<dbReference type="RefSeq" id="WP_216632489.1">
    <property type="nucleotide sequence ID" value="NZ_JAHLQN010000001.1"/>
</dbReference>
<evidence type="ECO:0000256" key="7">
    <source>
        <dbReference type="HAMAP-Rule" id="MF_00061"/>
    </source>
</evidence>
<evidence type="ECO:0000256" key="6">
    <source>
        <dbReference type="ARBA" id="ARBA00032554"/>
    </source>
</evidence>
<accession>A0ABS6F9W8</accession>
<evidence type="ECO:0000313" key="11">
    <source>
        <dbReference type="Proteomes" id="UP000787672"/>
    </source>
</evidence>
<dbReference type="PANTHER" id="PTHR43527">
    <property type="entry name" value="4-DIPHOSPHOCYTIDYL-2-C-METHYL-D-ERYTHRITOL KINASE, CHLOROPLASTIC"/>
    <property type="match status" value="1"/>
</dbReference>
<dbReference type="GO" id="GO:0050515">
    <property type="term" value="F:4-(cytidine 5'-diphospho)-2-C-methyl-D-erythritol kinase activity"/>
    <property type="evidence" value="ECO:0007669"/>
    <property type="project" value="UniProtKB-EC"/>
</dbReference>
<dbReference type="PIRSF" id="PIRSF010376">
    <property type="entry name" value="IspE"/>
    <property type="match status" value="1"/>
</dbReference>
<keyword evidence="5 7" id="KW-0547">Nucleotide-binding</keyword>
<evidence type="ECO:0000256" key="2">
    <source>
        <dbReference type="ARBA" id="ARBA00012052"/>
    </source>
</evidence>
<dbReference type="InterPro" id="IPR006204">
    <property type="entry name" value="GHMP_kinase_N_dom"/>
</dbReference>
<dbReference type="Proteomes" id="UP000787672">
    <property type="component" value="Unassembled WGS sequence"/>
</dbReference>
<dbReference type="EC" id="2.7.1.148" evidence="2 7"/>
<feature type="active site" evidence="7">
    <location>
        <position position="139"/>
    </location>
</feature>
<dbReference type="Pfam" id="PF00288">
    <property type="entry name" value="GHMP_kinases_N"/>
    <property type="match status" value="1"/>
</dbReference>
<name>A0ABS6F9W8_9FIRM</name>
<feature type="binding site" evidence="7">
    <location>
        <begin position="97"/>
        <end position="107"/>
    </location>
    <ligand>
        <name>ATP</name>
        <dbReference type="ChEBI" id="CHEBI:30616"/>
    </ligand>
</feature>
<keyword evidence="4 7" id="KW-0808">Transferase</keyword>
<dbReference type="Pfam" id="PF08544">
    <property type="entry name" value="GHMP_kinases_C"/>
    <property type="match status" value="1"/>
</dbReference>
<evidence type="ECO:0000259" key="8">
    <source>
        <dbReference type="Pfam" id="PF00288"/>
    </source>
</evidence>
<comment type="similarity">
    <text evidence="1 7">Belongs to the GHMP kinase family. IspE subfamily.</text>
</comment>
<feature type="domain" description="GHMP kinase C-terminal" evidence="9">
    <location>
        <begin position="202"/>
        <end position="278"/>
    </location>
</feature>
<dbReference type="NCBIfam" id="TIGR00154">
    <property type="entry name" value="ispE"/>
    <property type="match status" value="1"/>
</dbReference>
<dbReference type="PANTHER" id="PTHR43527:SF2">
    <property type="entry name" value="4-DIPHOSPHOCYTIDYL-2-C-METHYL-D-ERYTHRITOL KINASE, CHLOROPLASTIC"/>
    <property type="match status" value="1"/>
</dbReference>
<reference evidence="10 11" key="1">
    <citation type="submission" date="2021-06" db="EMBL/GenBank/DDBJ databases">
        <authorList>
            <person name="Sun Q."/>
            <person name="Li D."/>
        </authorList>
    </citation>
    <scope>NUCLEOTIDE SEQUENCE [LARGE SCALE GENOMIC DNA]</scope>
    <source>
        <strain evidence="10 11">MSJ-2</strain>
    </source>
</reference>